<dbReference type="SMART" id="SM00387">
    <property type="entry name" value="HATPase_c"/>
    <property type="match status" value="1"/>
</dbReference>
<comment type="catalytic activity">
    <reaction evidence="1">
        <text>ATP + protein L-histidine = ADP + protein N-phospho-L-histidine.</text>
        <dbReference type="EC" id="2.7.13.3"/>
    </reaction>
</comment>
<dbReference type="InterPro" id="IPR013783">
    <property type="entry name" value="Ig-like_fold"/>
</dbReference>
<dbReference type="Pfam" id="PF00072">
    <property type="entry name" value="Response_reg"/>
    <property type="match status" value="1"/>
</dbReference>
<dbReference type="Gene3D" id="1.10.10.60">
    <property type="entry name" value="Homeodomain-like"/>
    <property type="match status" value="1"/>
</dbReference>
<dbReference type="GO" id="GO:0003700">
    <property type="term" value="F:DNA-binding transcription factor activity"/>
    <property type="evidence" value="ECO:0007669"/>
    <property type="project" value="InterPro"/>
</dbReference>
<dbReference type="InterPro" id="IPR009057">
    <property type="entry name" value="Homeodomain-like_sf"/>
</dbReference>
<keyword evidence="4" id="KW-0808">Transferase</keyword>
<dbReference type="EMBL" id="SDDZ01000005">
    <property type="protein sequence ID" value="RXJ49918.1"/>
    <property type="molecule type" value="Genomic_DNA"/>
</dbReference>
<dbReference type="GO" id="GO:0043565">
    <property type="term" value="F:sequence-specific DNA binding"/>
    <property type="evidence" value="ECO:0007669"/>
    <property type="project" value="InterPro"/>
</dbReference>
<dbReference type="InterPro" id="IPR001789">
    <property type="entry name" value="Sig_transdc_resp-reg_receiver"/>
</dbReference>
<evidence type="ECO:0000313" key="17">
    <source>
        <dbReference type="EMBL" id="RXJ49918.1"/>
    </source>
</evidence>
<evidence type="ECO:0000259" key="14">
    <source>
        <dbReference type="PROSITE" id="PS01124"/>
    </source>
</evidence>
<dbReference type="RefSeq" id="WP_129017486.1">
    <property type="nucleotide sequence ID" value="NZ_SDDZ01000005.1"/>
</dbReference>
<dbReference type="InterPro" id="IPR005467">
    <property type="entry name" value="His_kinase_dom"/>
</dbReference>
<dbReference type="InterPro" id="IPR011110">
    <property type="entry name" value="Reg_prop"/>
</dbReference>
<organism evidence="17 18">
    <name type="scientific">Gelidibacter gilvus</name>
    <dbReference type="NCBI Taxonomy" id="59602"/>
    <lineage>
        <taxon>Bacteria</taxon>
        <taxon>Pseudomonadati</taxon>
        <taxon>Bacteroidota</taxon>
        <taxon>Flavobacteriia</taxon>
        <taxon>Flavobacteriales</taxon>
        <taxon>Flavobacteriaceae</taxon>
        <taxon>Gelidibacter</taxon>
    </lineage>
</organism>
<dbReference type="GO" id="GO:0000155">
    <property type="term" value="F:phosphorelay sensor kinase activity"/>
    <property type="evidence" value="ECO:0007669"/>
    <property type="project" value="InterPro"/>
</dbReference>
<feature type="modified residue" description="4-aspartylphosphate" evidence="12">
    <location>
        <position position="1145"/>
    </location>
</feature>
<dbReference type="FunFam" id="3.30.565.10:FF:000037">
    <property type="entry name" value="Hybrid sensor histidine kinase/response regulator"/>
    <property type="match status" value="1"/>
</dbReference>
<dbReference type="PROSITE" id="PS00041">
    <property type="entry name" value="HTH_ARAC_FAMILY_1"/>
    <property type="match status" value="1"/>
</dbReference>
<keyword evidence="11" id="KW-0804">Transcription</keyword>
<feature type="domain" description="Histidine kinase" evidence="15">
    <location>
        <begin position="838"/>
        <end position="1057"/>
    </location>
</feature>
<dbReference type="InterPro" id="IPR018060">
    <property type="entry name" value="HTH_AraC"/>
</dbReference>
<reference evidence="17 18" key="1">
    <citation type="submission" date="2019-01" db="EMBL/GenBank/DDBJ databases">
        <title>Genome sequence of the Antarctic species Gelidibacter gilvus ACAM 158(T).</title>
        <authorList>
            <person name="Bowman J.P."/>
        </authorList>
    </citation>
    <scope>NUCLEOTIDE SEQUENCE [LARGE SCALE GENOMIC DNA]</scope>
    <source>
        <strain evidence="17 18">IC158</strain>
    </source>
</reference>
<evidence type="ECO:0000256" key="4">
    <source>
        <dbReference type="ARBA" id="ARBA00022679"/>
    </source>
</evidence>
<keyword evidence="9" id="KW-0805">Transcription regulation</keyword>
<dbReference type="CDD" id="cd00075">
    <property type="entry name" value="HATPase"/>
    <property type="match status" value="1"/>
</dbReference>
<dbReference type="SMART" id="SM00388">
    <property type="entry name" value="HisKA"/>
    <property type="match status" value="1"/>
</dbReference>
<keyword evidence="5" id="KW-0547">Nucleotide-binding</keyword>
<dbReference type="PROSITE" id="PS01124">
    <property type="entry name" value="HTH_ARAC_FAMILY_2"/>
    <property type="match status" value="1"/>
</dbReference>
<evidence type="ECO:0000256" key="11">
    <source>
        <dbReference type="ARBA" id="ARBA00023163"/>
    </source>
</evidence>
<dbReference type="GO" id="GO:0005524">
    <property type="term" value="F:ATP binding"/>
    <property type="evidence" value="ECO:0007669"/>
    <property type="project" value="UniProtKB-KW"/>
</dbReference>
<dbReference type="SUPFAM" id="SSF47384">
    <property type="entry name" value="Homodimeric domain of signal transducing histidine kinase"/>
    <property type="match status" value="1"/>
</dbReference>
<feature type="domain" description="HTH araC/xylS-type" evidence="14">
    <location>
        <begin position="1244"/>
        <end position="1343"/>
    </location>
</feature>
<dbReference type="Gene3D" id="3.40.50.2300">
    <property type="match status" value="1"/>
</dbReference>
<dbReference type="InterPro" id="IPR003594">
    <property type="entry name" value="HATPase_dom"/>
</dbReference>
<feature type="signal peptide" evidence="13">
    <location>
        <begin position="1"/>
        <end position="23"/>
    </location>
</feature>
<dbReference type="Gene3D" id="1.10.287.130">
    <property type="match status" value="1"/>
</dbReference>
<dbReference type="PANTHER" id="PTHR43547">
    <property type="entry name" value="TWO-COMPONENT HISTIDINE KINASE"/>
    <property type="match status" value="1"/>
</dbReference>
<evidence type="ECO:0000256" key="6">
    <source>
        <dbReference type="ARBA" id="ARBA00022777"/>
    </source>
</evidence>
<feature type="domain" description="Response regulatory" evidence="16">
    <location>
        <begin position="1097"/>
        <end position="1212"/>
    </location>
</feature>
<keyword evidence="7" id="KW-0067">ATP-binding</keyword>
<dbReference type="InterPro" id="IPR011123">
    <property type="entry name" value="Y_Y_Y"/>
</dbReference>
<dbReference type="SUPFAM" id="SSF63829">
    <property type="entry name" value="Calcium-dependent phosphotriesterase"/>
    <property type="match status" value="2"/>
</dbReference>
<evidence type="ECO:0000256" key="7">
    <source>
        <dbReference type="ARBA" id="ARBA00022840"/>
    </source>
</evidence>
<dbReference type="InterPro" id="IPR036890">
    <property type="entry name" value="HATPase_C_sf"/>
</dbReference>
<dbReference type="Pfam" id="PF02518">
    <property type="entry name" value="HATPase_c"/>
    <property type="match status" value="1"/>
</dbReference>
<evidence type="ECO:0000256" key="1">
    <source>
        <dbReference type="ARBA" id="ARBA00000085"/>
    </source>
</evidence>
<dbReference type="Gene3D" id="2.60.40.10">
    <property type="entry name" value="Immunoglobulins"/>
    <property type="match status" value="1"/>
</dbReference>
<dbReference type="InterPro" id="IPR004358">
    <property type="entry name" value="Sig_transdc_His_kin-like_C"/>
</dbReference>
<dbReference type="EC" id="2.7.13.3" evidence="2"/>
<dbReference type="InterPro" id="IPR003661">
    <property type="entry name" value="HisK_dim/P_dom"/>
</dbReference>
<dbReference type="InterPro" id="IPR036097">
    <property type="entry name" value="HisK_dim/P_sf"/>
</dbReference>
<keyword evidence="18" id="KW-1185">Reference proteome</keyword>
<evidence type="ECO:0000256" key="2">
    <source>
        <dbReference type="ARBA" id="ARBA00012438"/>
    </source>
</evidence>
<dbReference type="InterPro" id="IPR015943">
    <property type="entry name" value="WD40/YVTN_repeat-like_dom_sf"/>
</dbReference>
<dbReference type="OrthoDB" id="358279at2"/>
<dbReference type="CDD" id="cd00082">
    <property type="entry name" value="HisKA"/>
    <property type="match status" value="1"/>
</dbReference>
<proteinExistence type="predicted"/>
<dbReference type="SUPFAM" id="SSF55874">
    <property type="entry name" value="ATPase domain of HSP90 chaperone/DNA topoisomerase II/histidine kinase"/>
    <property type="match status" value="1"/>
</dbReference>
<dbReference type="Gene3D" id="3.30.565.10">
    <property type="entry name" value="Histidine kinase-like ATPase, C-terminal domain"/>
    <property type="match status" value="1"/>
</dbReference>
<evidence type="ECO:0000313" key="18">
    <source>
        <dbReference type="Proteomes" id="UP000289792"/>
    </source>
</evidence>
<dbReference type="Proteomes" id="UP000289792">
    <property type="component" value="Unassembled WGS sequence"/>
</dbReference>
<gene>
    <name evidence="17" type="ORF">ESZ48_10755</name>
</gene>
<evidence type="ECO:0000256" key="5">
    <source>
        <dbReference type="ARBA" id="ARBA00022741"/>
    </source>
</evidence>
<keyword evidence="8" id="KW-0902">Two-component regulatory system</keyword>
<keyword evidence="6 17" id="KW-0418">Kinase</keyword>
<sequence length="1362" mass="155229">MYSLKPYLLTLCLFIATVTSALAQHHVNFTHLAPTTDNRAITVNKTIQDAFGNIWMVDKGDIYIYDGYNYRHISNQNIFPNSKDYESIKDILIDDFKNIWLISAQGSLTQYDPSKGIFEDVTPLINNEKIGAITSKNKEIWLATSKGSIYTYANSKTDSITTFPGMGSTSKTVVDLAVGQNKDIFLSTGDGNVMVYSIPSQNQEFLKAPFNNYPESLRLLADNYNRLWIGTETSGLFLYDITKKQFIQDSFFKGNSHNIKNELFLNLYADTRGFLWAGTDGGGLYKVNLTTGDVLLFSKQVNSESSLSSNTILHINEDNHQNIWITPNYGNLNILPNADNNINYHEGSENRVPSRILSIYKGSDDVLWAGTDGSGLTRITFNPDGSSNEKQFFNDFNTNKGFYVQSITEDNNGNIWIGTYKNGLWFYDAKKRDFREIPVLNSKNQKASDVRTVFKDSKGRVWVGSNTCLNIYSDNLELLASFENNANSLRGTIVESIIETQNGSIWLGIYEGGLFQFKENHTELSASTFLDFSILNDQLDRIKSVKSISEGTYNSLWLINDIGKLLKYDIKKNTFTSFEDLKTISDRTLTAVINTGNDNLWISSINGIVNFNTRDAIIKTYYITDGLQDNVFLSRSAFKDHKGVLYFGGSKGFNYFYPKDLHKKESQPNLQINTIEVLNQPAEVLLPEQIDSGIVNVKSLHLKHNQSSFSFRFAALDNILYPKHFYAYRLKGFDDDWIYSHLERSATYTNIPAGNYTFEVKAGTRDNVWDIPAKSINISIEQPFWNKPFAWILYIAFFGLMVYGVRRWYALKKKLFTEKISHQNQNELHELKMNFFAKMSHEIQTPLTLILGPLDDMIRKAEKNGNLLLKQRLEIIGYNSRRLSKIAYELTLVRNKELDRLRLNVTKNNLYKKIDDIAQSFHELARKKHIDFAVNCPKNLTAAWYDKEKLEHIIYNLLSNAFKFTPKEGNIILTVTPINSKKMIRLSVTDSGPGVAKEELNTIFELFYQSKIGRKKKGIGIGLALTKELIDLHKGKIEVESSAITGTTFTITFPIHKEAYTDMERITADDDDEPNEVTIENEVIAETQNESNALKKTILIVEDNLDLQLFLKDLLQNQYNIILGENGIEGFHYAKSNIPDLILSDIMMPELDGIEMCKQLKEEQLTKHIPIILLTAKNSTHSKITGLKSGAIEYINKPFNTKELLLKIENILIAKDDIITKYRKEVISRPEVPLEKSQDEIFLENLVANIILRLEDANFKMEELAAPLNMSYSTIYRKCQALTGHSLVDFVRILRLKKAAVLITKNGFTVSETAFMTGFNDPKYFSKCFKKQFKKSPVSFKHEAHKIGVDEYLNKHEVGSFL</sequence>
<accession>A0A4V1LMW5</accession>
<dbReference type="PRINTS" id="PR00344">
    <property type="entry name" value="BCTRLSENSOR"/>
</dbReference>
<dbReference type="InterPro" id="IPR018062">
    <property type="entry name" value="HTH_AraC-typ_CS"/>
</dbReference>
<dbReference type="Pfam" id="PF07494">
    <property type="entry name" value="Reg_prop"/>
    <property type="match status" value="1"/>
</dbReference>
<keyword evidence="13" id="KW-0732">Signal</keyword>
<feature type="chain" id="PRO_5020516934" description="histidine kinase" evidence="13">
    <location>
        <begin position="24"/>
        <end position="1362"/>
    </location>
</feature>
<dbReference type="InterPro" id="IPR011006">
    <property type="entry name" value="CheY-like_superfamily"/>
</dbReference>
<evidence type="ECO:0000256" key="8">
    <source>
        <dbReference type="ARBA" id="ARBA00023012"/>
    </source>
</evidence>
<evidence type="ECO:0000259" key="16">
    <source>
        <dbReference type="PROSITE" id="PS50110"/>
    </source>
</evidence>
<evidence type="ECO:0000256" key="9">
    <source>
        <dbReference type="ARBA" id="ARBA00023015"/>
    </source>
</evidence>
<dbReference type="SUPFAM" id="SSF46689">
    <property type="entry name" value="Homeodomain-like"/>
    <property type="match status" value="1"/>
</dbReference>
<evidence type="ECO:0000256" key="13">
    <source>
        <dbReference type="SAM" id="SignalP"/>
    </source>
</evidence>
<dbReference type="PANTHER" id="PTHR43547:SF2">
    <property type="entry name" value="HYBRID SIGNAL TRANSDUCTION HISTIDINE KINASE C"/>
    <property type="match status" value="1"/>
</dbReference>
<dbReference type="SUPFAM" id="SSF52172">
    <property type="entry name" value="CheY-like"/>
    <property type="match status" value="1"/>
</dbReference>
<dbReference type="SMART" id="SM00342">
    <property type="entry name" value="HTH_ARAC"/>
    <property type="match status" value="1"/>
</dbReference>
<name>A0A4V1LMW5_9FLAO</name>
<evidence type="ECO:0000259" key="15">
    <source>
        <dbReference type="PROSITE" id="PS50109"/>
    </source>
</evidence>
<evidence type="ECO:0000256" key="10">
    <source>
        <dbReference type="ARBA" id="ARBA00023125"/>
    </source>
</evidence>
<dbReference type="Pfam" id="PF07495">
    <property type="entry name" value="Y_Y_Y"/>
    <property type="match status" value="1"/>
</dbReference>
<dbReference type="Gene3D" id="2.130.10.10">
    <property type="entry name" value="YVTN repeat-like/Quinoprotein amine dehydrogenase"/>
    <property type="match status" value="2"/>
</dbReference>
<evidence type="ECO:0000256" key="12">
    <source>
        <dbReference type="PROSITE-ProRule" id="PRU00169"/>
    </source>
</evidence>
<keyword evidence="10" id="KW-0238">DNA-binding</keyword>
<protein>
    <recommendedName>
        <fullName evidence="2">histidine kinase</fullName>
        <ecNumber evidence="2">2.7.13.3</ecNumber>
    </recommendedName>
</protein>
<evidence type="ECO:0000256" key="3">
    <source>
        <dbReference type="ARBA" id="ARBA00022553"/>
    </source>
</evidence>
<keyword evidence="3 12" id="KW-0597">Phosphoprotein</keyword>
<dbReference type="Pfam" id="PF12833">
    <property type="entry name" value="HTH_18"/>
    <property type="match status" value="1"/>
</dbReference>
<dbReference type="SMART" id="SM00448">
    <property type="entry name" value="REC"/>
    <property type="match status" value="1"/>
</dbReference>
<dbReference type="PROSITE" id="PS50110">
    <property type="entry name" value="RESPONSE_REGULATORY"/>
    <property type="match status" value="1"/>
</dbReference>
<comment type="caution">
    <text evidence="17">The sequence shown here is derived from an EMBL/GenBank/DDBJ whole genome shotgun (WGS) entry which is preliminary data.</text>
</comment>
<dbReference type="PROSITE" id="PS50109">
    <property type="entry name" value="HIS_KIN"/>
    <property type="match status" value="1"/>
</dbReference>